<evidence type="ECO:0000313" key="2">
    <source>
        <dbReference type="EMBL" id="ABZ06887.1"/>
    </source>
</evidence>
<dbReference type="AlphaFoldDB" id="B3T2S8"/>
<keyword evidence="1" id="KW-0812">Transmembrane</keyword>
<keyword evidence="1" id="KW-0472">Membrane</keyword>
<sequence length="114" mass="12442">MNMPANPDILTSQLASSEEPQSLGLRLNVFEPLIIPSVNSAWIFSFGCIVIFCIHLESLNAITISLVITLPSLEMILVSLVPFQNFGSLSRSEIMFQTVSTEALISIDVSMIAI</sequence>
<organism evidence="2">
    <name type="scientific">uncultured marine crenarchaeote HF4000_ANIW93E5</name>
    <dbReference type="NCBI Taxonomy" id="455563"/>
    <lineage>
        <taxon>Archaea</taxon>
        <taxon>Nitrososphaerota</taxon>
        <taxon>Nitrososphaeria</taxon>
        <taxon>Nitrosopumilales</taxon>
        <taxon>environmental samples</taxon>
    </lineage>
</organism>
<gene>
    <name evidence="2" type="ORF">ALOHA_HF4000ANIW93E5ctg7g32</name>
</gene>
<accession>B3T2S8</accession>
<feature type="transmembrane region" description="Helical" evidence="1">
    <location>
        <begin position="61"/>
        <end position="83"/>
    </location>
</feature>
<keyword evidence="1" id="KW-1133">Transmembrane helix</keyword>
<protein>
    <submittedName>
        <fullName evidence="2">Uncharacterized protein</fullName>
    </submittedName>
</protein>
<reference evidence="2" key="1">
    <citation type="journal article" date="2008" name="ISME J.">
        <title>Genomic patterns of recombination, clonal divergence and environment in marine microbial populations.</title>
        <authorList>
            <person name="Konstantinidis K.T."/>
            <person name="Delong E.F."/>
        </authorList>
    </citation>
    <scope>NUCLEOTIDE SEQUENCE</scope>
</reference>
<proteinExistence type="predicted"/>
<name>B3T2S8_9ARCH</name>
<evidence type="ECO:0000256" key="1">
    <source>
        <dbReference type="SAM" id="Phobius"/>
    </source>
</evidence>
<feature type="transmembrane region" description="Helical" evidence="1">
    <location>
        <begin position="33"/>
        <end position="54"/>
    </location>
</feature>
<dbReference type="EMBL" id="EU016586">
    <property type="protein sequence ID" value="ABZ06887.1"/>
    <property type="molecule type" value="Genomic_DNA"/>
</dbReference>